<sequence length="243" mass="24812">MQEHKKEDSAKSKLLTKDGLPLKVLSTSLGIALLANLAAVPIQAGAAGSSATATPTPTPTPTVSSTASGPKLVEWSSEAVKRYYDPAVDWNLPLPSDKELDEAGEAQESPAVTSVGGTGGGTTTVIQQSSGFGWDDLMLYHLLFNGGSSYSSQTWASSHRSYQYGSTRPYEPKTYSNGKFQNKPVVGSSVSPPKTSSSTGTVTRRSTSSSPGGIGGKSSGFSSSSSSSSGSHSSSVSSGGFGG</sequence>
<accession>A0ABQ6GB79</accession>
<proteinExistence type="predicted"/>
<feature type="region of interest" description="Disordered" evidence="1">
    <location>
        <begin position="95"/>
        <end position="122"/>
    </location>
</feature>
<evidence type="ECO:0000256" key="1">
    <source>
        <dbReference type="SAM" id="MobiDB-lite"/>
    </source>
</evidence>
<evidence type="ECO:0000313" key="3">
    <source>
        <dbReference type="Proteomes" id="UP001157114"/>
    </source>
</evidence>
<organism evidence="2 3">
    <name type="scientific">Paenibacillus glycanilyticus</name>
    <dbReference type="NCBI Taxonomy" id="126569"/>
    <lineage>
        <taxon>Bacteria</taxon>
        <taxon>Bacillati</taxon>
        <taxon>Bacillota</taxon>
        <taxon>Bacilli</taxon>
        <taxon>Bacillales</taxon>
        <taxon>Paenibacillaceae</taxon>
        <taxon>Paenibacillus</taxon>
    </lineage>
</organism>
<name>A0ABQ6GB79_9BACL</name>
<feature type="compositionally biased region" description="Low complexity" evidence="1">
    <location>
        <begin position="219"/>
        <end position="243"/>
    </location>
</feature>
<gene>
    <name evidence="2" type="ORF">MU1_25490</name>
</gene>
<keyword evidence="3" id="KW-1185">Reference proteome</keyword>
<evidence type="ECO:0000313" key="2">
    <source>
        <dbReference type="EMBL" id="GLX68204.1"/>
    </source>
</evidence>
<reference evidence="2 3" key="1">
    <citation type="submission" date="2023-03" db="EMBL/GenBank/DDBJ databases">
        <title>Draft genome sequence of the bacteria which degrade cell wall of Tricholomamatutake.</title>
        <authorList>
            <person name="Konishi Y."/>
            <person name="Fukuta Y."/>
            <person name="Shirasaka N."/>
        </authorList>
    </citation>
    <scope>NUCLEOTIDE SEQUENCE [LARGE SCALE GENOMIC DNA]</scope>
    <source>
        <strain evidence="3">mu1</strain>
    </source>
</reference>
<feature type="compositionally biased region" description="Low complexity" evidence="1">
    <location>
        <begin position="183"/>
        <end position="211"/>
    </location>
</feature>
<comment type="caution">
    <text evidence="2">The sequence shown here is derived from an EMBL/GenBank/DDBJ whole genome shotgun (WGS) entry which is preliminary data.</text>
</comment>
<dbReference type="RefSeq" id="WP_284238951.1">
    <property type="nucleotide sequence ID" value="NZ_BSSQ01000011.1"/>
</dbReference>
<dbReference type="Proteomes" id="UP001157114">
    <property type="component" value="Unassembled WGS sequence"/>
</dbReference>
<dbReference type="EMBL" id="BSSQ01000011">
    <property type="protein sequence ID" value="GLX68204.1"/>
    <property type="molecule type" value="Genomic_DNA"/>
</dbReference>
<feature type="region of interest" description="Disordered" evidence="1">
    <location>
        <begin position="47"/>
        <end position="70"/>
    </location>
</feature>
<feature type="region of interest" description="Disordered" evidence="1">
    <location>
        <begin position="166"/>
        <end position="243"/>
    </location>
</feature>
<protein>
    <submittedName>
        <fullName evidence="2">Uncharacterized protein</fullName>
    </submittedName>
</protein>